<dbReference type="RefSeq" id="WP_062137557.1">
    <property type="nucleotide sequence ID" value="NZ_LRBG01000039.1"/>
</dbReference>
<organism evidence="1 2">
    <name type="scientific">Paraburkholderia monticola</name>
    <dbReference type="NCBI Taxonomy" id="1399968"/>
    <lineage>
        <taxon>Bacteria</taxon>
        <taxon>Pseudomonadati</taxon>
        <taxon>Pseudomonadota</taxon>
        <taxon>Betaproteobacteria</taxon>
        <taxon>Burkholderiales</taxon>
        <taxon>Burkholderiaceae</taxon>
        <taxon>Paraburkholderia</taxon>
    </lineage>
</organism>
<proteinExistence type="predicted"/>
<dbReference type="OrthoDB" id="8653919at2"/>
<evidence type="ECO:0000313" key="1">
    <source>
        <dbReference type="EMBL" id="KXU82793.1"/>
    </source>
</evidence>
<evidence type="ECO:0000313" key="2">
    <source>
        <dbReference type="Proteomes" id="UP000075613"/>
    </source>
</evidence>
<dbReference type="EMBL" id="LRBG01000039">
    <property type="protein sequence ID" value="KXU82793.1"/>
    <property type="molecule type" value="Genomic_DNA"/>
</dbReference>
<keyword evidence="2" id="KW-1185">Reference proteome</keyword>
<dbReference type="AlphaFoldDB" id="A0A149PCQ0"/>
<gene>
    <name evidence="1" type="ORF">CI15_33515</name>
</gene>
<comment type="caution">
    <text evidence="1">The sequence shown here is derived from an EMBL/GenBank/DDBJ whole genome shotgun (WGS) entry which is preliminary data.</text>
</comment>
<protein>
    <submittedName>
        <fullName evidence="1">Uncharacterized protein</fullName>
    </submittedName>
</protein>
<reference evidence="1 2" key="1">
    <citation type="journal article" date="2015" name="Int. J. Syst. Evol. Microbiol.">
        <title>Burkholderia monticola sp. nov., isolated from mountain soil.</title>
        <authorList>
            <person name="Baek I."/>
            <person name="Seo B."/>
            <person name="Lee I."/>
            <person name="Yi H."/>
            <person name="Chun J."/>
        </authorList>
    </citation>
    <scope>NUCLEOTIDE SEQUENCE [LARGE SCALE GENOMIC DNA]</scope>
    <source>
        <strain evidence="1 2">JC2948</strain>
    </source>
</reference>
<dbReference type="Proteomes" id="UP000075613">
    <property type="component" value="Unassembled WGS sequence"/>
</dbReference>
<sequence length="103" mass="11443">MHYKAPLPEDIERLKTQLGLTGAQMAELFGVAGDRAFRRYTSKSESIKNKRELGAHMLFFGMARLVLKPRDIEAVLARMREAGAEIDLTAPSGSPEQDGEQQP</sequence>
<accession>A0A149PCQ0</accession>
<name>A0A149PCQ0_9BURK</name>